<accession>A0A6A6ZVX9</accession>
<protein>
    <submittedName>
        <fullName evidence="2">Uncharacterized protein</fullName>
    </submittedName>
</protein>
<name>A0A6A6ZVX9_9PLEO</name>
<evidence type="ECO:0000313" key="2">
    <source>
        <dbReference type="EMBL" id="KAF2824485.1"/>
    </source>
</evidence>
<feature type="compositionally biased region" description="Basic and acidic residues" evidence="1">
    <location>
        <begin position="400"/>
        <end position="410"/>
    </location>
</feature>
<proteinExistence type="predicted"/>
<dbReference type="OrthoDB" id="3774700at2759"/>
<organism evidence="2 3">
    <name type="scientific">Ophiobolus disseminans</name>
    <dbReference type="NCBI Taxonomy" id="1469910"/>
    <lineage>
        <taxon>Eukaryota</taxon>
        <taxon>Fungi</taxon>
        <taxon>Dikarya</taxon>
        <taxon>Ascomycota</taxon>
        <taxon>Pezizomycotina</taxon>
        <taxon>Dothideomycetes</taxon>
        <taxon>Pleosporomycetidae</taxon>
        <taxon>Pleosporales</taxon>
        <taxon>Pleosporineae</taxon>
        <taxon>Phaeosphaeriaceae</taxon>
        <taxon>Ophiobolus</taxon>
    </lineage>
</organism>
<keyword evidence="3" id="KW-1185">Reference proteome</keyword>
<dbReference type="Proteomes" id="UP000799424">
    <property type="component" value="Unassembled WGS sequence"/>
</dbReference>
<evidence type="ECO:0000256" key="1">
    <source>
        <dbReference type="SAM" id="MobiDB-lite"/>
    </source>
</evidence>
<gene>
    <name evidence="2" type="ORF">CC86DRAFT_371805</name>
</gene>
<feature type="region of interest" description="Disordered" evidence="1">
    <location>
        <begin position="369"/>
        <end position="433"/>
    </location>
</feature>
<evidence type="ECO:0000313" key="3">
    <source>
        <dbReference type="Proteomes" id="UP000799424"/>
    </source>
</evidence>
<reference evidence="2" key="1">
    <citation type="journal article" date="2020" name="Stud. Mycol.">
        <title>101 Dothideomycetes genomes: a test case for predicting lifestyles and emergence of pathogens.</title>
        <authorList>
            <person name="Haridas S."/>
            <person name="Albert R."/>
            <person name="Binder M."/>
            <person name="Bloem J."/>
            <person name="Labutti K."/>
            <person name="Salamov A."/>
            <person name="Andreopoulos B."/>
            <person name="Baker S."/>
            <person name="Barry K."/>
            <person name="Bills G."/>
            <person name="Bluhm B."/>
            <person name="Cannon C."/>
            <person name="Castanera R."/>
            <person name="Culley D."/>
            <person name="Daum C."/>
            <person name="Ezra D."/>
            <person name="Gonzalez J."/>
            <person name="Henrissat B."/>
            <person name="Kuo A."/>
            <person name="Liang C."/>
            <person name="Lipzen A."/>
            <person name="Lutzoni F."/>
            <person name="Magnuson J."/>
            <person name="Mondo S."/>
            <person name="Nolan M."/>
            <person name="Ohm R."/>
            <person name="Pangilinan J."/>
            <person name="Park H.-J."/>
            <person name="Ramirez L."/>
            <person name="Alfaro M."/>
            <person name="Sun H."/>
            <person name="Tritt A."/>
            <person name="Yoshinaga Y."/>
            <person name="Zwiers L.-H."/>
            <person name="Turgeon B."/>
            <person name="Goodwin S."/>
            <person name="Spatafora J."/>
            <person name="Crous P."/>
            <person name="Grigoriev I."/>
        </authorList>
    </citation>
    <scope>NUCLEOTIDE SEQUENCE</scope>
    <source>
        <strain evidence="2">CBS 113818</strain>
    </source>
</reference>
<dbReference type="EMBL" id="MU006230">
    <property type="protein sequence ID" value="KAF2824485.1"/>
    <property type="molecule type" value="Genomic_DNA"/>
</dbReference>
<sequence length="433" mass="47459">MSPIILASDAMDSSTSSSFNSTGRSSFLFSSFGTAALSVMSEPPSLNAPTATPASALVVMGHGLPALVSQVPVADITTSTDLSFCLTTSLAFLKTLTWEQTPWVPHQIDHTSVSPISPGDALTIHHRLRKHFKGISPAAINNGLFFASAYPTGDVPVGSIGPYPHLFVIFPHARTHVATDARFLKIWHDQIVKPAFDRAWKDSGHATMYGAEIHGKPRILQPTGVRTANDAPNSTGILIRLHNQHPESVRGYWPQWSEKEATRRTEVMTEVWDAIKGMLKDHPDLADFQDPILLAVSRSQLDFSAQFSLNDMYKDVGNEWEKYVDPQYLVPKSFKVVLTTVMEHPDTPEPQAAEETYEDFMVQSMADTAGSVAEAVPNPPAHRRMSDAVPTPSADDDMDKAEAQLKREAQDQNGAAGAGDGDGHRNKRRRQDR</sequence>
<dbReference type="AlphaFoldDB" id="A0A6A6ZVX9"/>